<evidence type="ECO:0000313" key="6">
    <source>
        <dbReference type="EMBL" id="CAF4870372.1"/>
    </source>
</evidence>
<evidence type="ECO:0000313" key="3">
    <source>
        <dbReference type="EMBL" id="CAF3789564.1"/>
    </source>
</evidence>
<dbReference type="Proteomes" id="UP000663869">
    <property type="component" value="Unassembled WGS sequence"/>
</dbReference>
<reference evidence="4" key="1">
    <citation type="submission" date="2021-02" db="EMBL/GenBank/DDBJ databases">
        <authorList>
            <person name="Nowell W R."/>
        </authorList>
    </citation>
    <scope>NUCLEOTIDE SEQUENCE</scope>
</reference>
<name>A0A820RQW8_9BILA</name>
<dbReference type="EMBL" id="CAJOBQ010000997">
    <property type="protein sequence ID" value="CAF4443243.1"/>
    <property type="molecule type" value="Genomic_DNA"/>
</dbReference>
<evidence type="ECO:0000313" key="1">
    <source>
        <dbReference type="EMBL" id="CAF3558648.1"/>
    </source>
</evidence>
<dbReference type="Proteomes" id="UP000663848">
    <property type="component" value="Unassembled WGS sequence"/>
</dbReference>
<dbReference type="EMBL" id="CAJNYT010003530">
    <property type="protein sequence ID" value="CAF3572716.1"/>
    <property type="molecule type" value="Genomic_DNA"/>
</dbReference>
<dbReference type="EMBL" id="CAJOBR010006147">
    <property type="protein sequence ID" value="CAF4837869.1"/>
    <property type="molecule type" value="Genomic_DNA"/>
</dbReference>
<evidence type="ECO:0000313" key="5">
    <source>
        <dbReference type="EMBL" id="CAF4837869.1"/>
    </source>
</evidence>
<dbReference type="EMBL" id="CAJNYV010005887">
    <property type="protein sequence ID" value="CAF3789564.1"/>
    <property type="molecule type" value="Genomic_DNA"/>
</dbReference>
<evidence type="ECO:0000313" key="4">
    <source>
        <dbReference type="EMBL" id="CAF4443243.1"/>
    </source>
</evidence>
<proteinExistence type="predicted"/>
<dbReference type="EMBL" id="CAJNYU010002486">
    <property type="protein sequence ID" value="CAF3558648.1"/>
    <property type="molecule type" value="Genomic_DNA"/>
</dbReference>
<sequence>MLSSKRVSQKYFIKIRVKSERIDNKPMDKCTRECLRIPETIEYSQENLAIINKALENESNPNEQVKMRIHRAKLLFDKKDWSLVLDDIKFIEENKQMNDLLYMIKWKSLLHKNIGQVRREIISKLHDEVISSNEHLHLLTYTTEDKIDDFINGKYDDHGNQSATSNKRFKKEMFIM</sequence>
<dbReference type="Proteomes" id="UP000663872">
    <property type="component" value="Unassembled WGS sequence"/>
</dbReference>
<evidence type="ECO:0000313" key="2">
    <source>
        <dbReference type="EMBL" id="CAF3572716.1"/>
    </source>
</evidence>
<gene>
    <name evidence="1" type="ORF">FME351_LOCUS19845</name>
    <name evidence="2" type="ORF">GRG538_LOCUS21306</name>
    <name evidence="3" type="ORF">KIK155_LOCUS31796</name>
    <name evidence="5" type="ORF">QYT958_LOCUS26188</name>
    <name evidence="6" type="ORF">TOA249_LOCUS28434</name>
    <name evidence="4" type="ORF">TSG867_LOCUS16376</name>
</gene>
<protein>
    <submittedName>
        <fullName evidence="4">Uncharacterized protein</fullName>
    </submittedName>
</protein>
<dbReference type="Proteomes" id="UP000663838">
    <property type="component" value="Unassembled WGS sequence"/>
</dbReference>
<organism evidence="4 7">
    <name type="scientific">Rotaria socialis</name>
    <dbReference type="NCBI Taxonomy" id="392032"/>
    <lineage>
        <taxon>Eukaryota</taxon>
        <taxon>Metazoa</taxon>
        <taxon>Spiralia</taxon>
        <taxon>Gnathifera</taxon>
        <taxon>Rotifera</taxon>
        <taxon>Eurotatoria</taxon>
        <taxon>Bdelloidea</taxon>
        <taxon>Philodinida</taxon>
        <taxon>Philodinidae</taxon>
        <taxon>Rotaria</taxon>
    </lineage>
</organism>
<dbReference type="AlphaFoldDB" id="A0A820RQW8"/>
<dbReference type="EMBL" id="CAJOBS010003959">
    <property type="protein sequence ID" value="CAF4870372.1"/>
    <property type="molecule type" value="Genomic_DNA"/>
</dbReference>
<comment type="caution">
    <text evidence="4">The sequence shown here is derived from an EMBL/GenBank/DDBJ whole genome shotgun (WGS) entry which is preliminary data.</text>
</comment>
<evidence type="ECO:0000313" key="7">
    <source>
        <dbReference type="Proteomes" id="UP000663862"/>
    </source>
</evidence>
<dbReference type="Proteomes" id="UP000663865">
    <property type="component" value="Unassembled WGS sequence"/>
</dbReference>
<accession>A0A820RQW8</accession>
<dbReference type="Proteomes" id="UP000663862">
    <property type="component" value="Unassembled WGS sequence"/>
</dbReference>